<comment type="caution">
    <text evidence="8">The sequence shown here is derived from an EMBL/GenBank/DDBJ whole genome shotgun (WGS) entry which is preliminary data.</text>
</comment>
<dbReference type="InterPro" id="IPR004089">
    <property type="entry name" value="MCPsignal_dom"/>
</dbReference>
<keyword evidence="5" id="KW-0472">Membrane</keyword>
<dbReference type="Gene3D" id="1.10.8.500">
    <property type="entry name" value="HAMP domain in histidine kinase"/>
    <property type="match status" value="1"/>
</dbReference>
<dbReference type="PROSITE" id="PS50885">
    <property type="entry name" value="HAMP"/>
    <property type="match status" value="1"/>
</dbReference>
<dbReference type="EMBL" id="JABFDB010000012">
    <property type="protein sequence ID" value="NYZ21575.1"/>
    <property type="molecule type" value="Genomic_DNA"/>
</dbReference>
<keyword evidence="1 3" id="KW-0807">Transducer</keyword>
<evidence type="ECO:0000259" key="7">
    <source>
        <dbReference type="PROSITE" id="PS50885"/>
    </source>
</evidence>
<name>A0ABX2TFW8_9PROT</name>
<feature type="domain" description="HAMP" evidence="7">
    <location>
        <begin position="213"/>
        <end position="266"/>
    </location>
</feature>
<dbReference type="InterPro" id="IPR004090">
    <property type="entry name" value="Chemotax_Me-accpt_rcpt"/>
</dbReference>
<keyword evidence="9" id="KW-1185">Reference proteome</keyword>
<feature type="transmembrane region" description="Helical" evidence="5">
    <location>
        <begin position="12"/>
        <end position="30"/>
    </location>
</feature>
<gene>
    <name evidence="8" type="ORF">HND93_17825</name>
</gene>
<dbReference type="SUPFAM" id="SSF58104">
    <property type="entry name" value="Methyl-accepting chemotaxis protein (MCP) signaling domain"/>
    <property type="match status" value="1"/>
</dbReference>
<dbReference type="Pfam" id="PF00672">
    <property type="entry name" value="HAMP"/>
    <property type="match status" value="1"/>
</dbReference>
<comment type="similarity">
    <text evidence="2">Belongs to the methyl-accepting chemotaxis (MCP) protein family.</text>
</comment>
<dbReference type="PANTHER" id="PTHR32089:SF112">
    <property type="entry name" value="LYSOZYME-LIKE PROTEIN-RELATED"/>
    <property type="match status" value="1"/>
</dbReference>
<evidence type="ECO:0000313" key="8">
    <source>
        <dbReference type="EMBL" id="NYZ21575.1"/>
    </source>
</evidence>
<proteinExistence type="inferred from homology"/>
<feature type="coiled-coil region" evidence="4">
    <location>
        <begin position="356"/>
        <end position="390"/>
    </location>
</feature>
<keyword evidence="5" id="KW-1133">Transmembrane helix</keyword>
<evidence type="ECO:0000256" key="3">
    <source>
        <dbReference type="PROSITE-ProRule" id="PRU00284"/>
    </source>
</evidence>
<dbReference type="Pfam" id="PF00015">
    <property type="entry name" value="MCPsignal"/>
    <property type="match status" value="1"/>
</dbReference>
<evidence type="ECO:0000256" key="1">
    <source>
        <dbReference type="ARBA" id="ARBA00023224"/>
    </source>
</evidence>
<dbReference type="SMART" id="SM00283">
    <property type="entry name" value="MA"/>
    <property type="match status" value="1"/>
</dbReference>
<protein>
    <submittedName>
        <fullName evidence="8">HAMP domain-containing protein</fullName>
    </submittedName>
</protein>
<dbReference type="InterPro" id="IPR024478">
    <property type="entry name" value="HlyB_4HB_MCP"/>
</dbReference>
<keyword evidence="4" id="KW-0175">Coiled coil</keyword>
<dbReference type="InterPro" id="IPR003660">
    <property type="entry name" value="HAMP_dom"/>
</dbReference>
<sequence>MLNFFNGKVARRIYLALSALVVALLAVGWLDLRTMQTADRTVDTIILNARASGTVERINSLVYAVVMDTRGVFMAKDQKDAERFAGPLLKNLEGIEALVRELGAILPADQRANFDKADAALKHFNEFRRETVRLARTESLAAARAYSDNDANRAARQAVNAALAQLSEKHLTFVEQSGNLWDEVRSGAERTNLAVLLGAVLLSCTLAVVIVRRTIVGPLVSITAATEALAAGHQELEVPATDRADEIGAMAKALLVFRRNATETARLTAEREAEVRRRAERADEVAALVRRFDDEVNEALTAMRKASDRLETTANGLAASSEETSRQVVTVGAAAEQATVNVQTVAAATEELTSTVQEVARQMNQARSVAEDASREAEQAQGQIHALTESGQKISEVVDLIQNIASQTNLLALNATIEAARAGEAGKGFAVVASEVKALANQTAGATEEIRSQVGSMQETIGRAVTAIRSIAGVIQRLNQMATGVAAAVEQQSAATAEIGRNAVQAAQGTGEVANTMAIIQEAAHGAATGSGEVLDSAKAVADHVETIRGSVQTFIIGVKAG</sequence>
<dbReference type="PROSITE" id="PS50111">
    <property type="entry name" value="CHEMOTAXIS_TRANSDUC_2"/>
    <property type="match status" value="1"/>
</dbReference>
<dbReference type="PRINTS" id="PR00260">
    <property type="entry name" value="CHEMTRNSDUCR"/>
</dbReference>
<organism evidence="8 9">
    <name type="scientific">Azospirillum oleiclasticum</name>
    <dbReference type="NCBI Taxonomy" id="2735135"/>
    <lineage>
        <taxon>Bacteria</taxon>
        <taxon>Pseudomonadati</taxon>
        <taxon>Pseudomonadota</taxon>
        <taxon>Alphaproteobacteria</taxon>
        <taxon>Rhodospirillales</taxon>
        <taxon>Azospirillaceae</taxon>
        <taxon>Azospirillum</taxon>
    </lineage>
</organism>
<feature type="domain" description="Methyl-accepting transducer" evidence="6">
    <location>
        <begin position="306"/>
        <end position="542"/>
    </location>
</feature>
<evidence type="ECO:0000256" key="5">
    <source>
        <dbReference type="SAM" id="Phobius"/>
    </source>
</evidence>
<dbReference type="SMART" id="SM00304">
    <property type="entry name" value="HAMP"/>
    <property type="match status" value="1"/>
</dbReference>
<dbReference type="Pfam" id="PF12729">
    <property type="entry name" value="4HB_MCP_1"/>
    <property type="match status" value="1"/>
</dbReference>
<accession>A0ABX2TFW8</accession>
<dbReference type="Proteomes" id="UP000584642">
    <property type="component" value="Unassembled WGS sequence"/>
</dbReference>
<dbReference type="Gene3D" id="1.10.287.950">
    <property type="entry name" value="Methyl-accepting chemotaxis protein"/>
    <property type="match status" value="1"/>
</dbReference>
<keyword evidence="5" id="KW-0812">Transmembrane</keyword>
<evidence type="ECO:0000313" key="9">
    <source>
        <dbReference type="Proteomes" id="UP000584642"/>
    </source>
</evidence>
<reference evidence="8 9" key="1">
    <citation type="submission" date="2020-05" db="EMBL/GenBank/DDBJ databases">
        <title>Azospirillum oleiclasticum sp. nov, a nitrogen-fixing and heavy crude oil-emulsifying bacterium isolated from the crude oil of Yumen Oilfield.</title>
        <authorList>
            <person name="Wu D."/>
            <person name="Cai M."/>
            <person name="Zhang X."/>
        </authorList>
    </citation>
    <scope>NUCLEOTIDE SEQUENCE [LARGE SCALE GENOMIC DNA]</scope>
    <source>
        <strain evidence="8 9">ROY-1-1-2</strain>
    </source>
</reference>
<evidence type="ECO:0000259" key="6">
    <source>
        <dbReference type="PROSITE" id="PS50111"/>
    </source>
</evidence>
<evidence type="ECO:0000256" key="4">
    <source>
        <dbReference type="SAM" id="Coils"/>
    </source>
</evidence>
<evidence type="ECO:0000256" key="2">
    <source>
        <dbReference type="ARBA" id="ARBA00029447"/>
    </source>
</evidence>
<dbReference type="PANTHER" id="PTHR32089">
    <property type="entry name" value="METHYL-ACCEPTING CHEMOTAXIS PROTEIN MCPB"/>
    <property type="match status" value="1"/>
</dbReference>